<proteinExistence type="predicted"/>
<dbReference type="SUPFAM" id="SSF55729">
    <property type="entry name" value="Acyl-CoA N-acyltransferases (Nat)"/>
    <property type="match status" value="1"/>
</dbReference>
<dbReference type="Pfam" id="PF00583">
    <property type="entry name" value="Acetyltransf_1"/>
    <property type="match status" value="1"/>
</dbReference>
<protein>
    <submittedName>
        <fullName evidence="2">Acetyltransferase (GNAT) domain-containing protein</fullName>
    </submittedName>
</protein>
<reference evidence="2 3" key="1">
    <citation type="submission" date="2016-10" db="EMBL/GenBank/DDBJ databases">
        <authorList>
            <person name="de Groot N.N."/>
        </authorList>
    </citation>
    <scope>NUCLEOTIDE SEQUENCE [LARGE SCALE GENOMIC DNA]</scope>
    <source>
        <strain evidence="2 3">DSM 21668</strain>
    </source>
</reference>
<dbReference type="EMBL" id="FNGS01000009">
    <property type="protein sequence ID" value="SDM82507.1"/>
    <property type="molecule type" value="Genomic_DNA"/>
</dbReference>
<evidence type="ECO:0000313" key="3">
    <source>
        <dbReference type="Proteomes" id="UP000198901"/>
    </source>
</evidence>
<feature type="domain" description="N-acetyltransferase" evidence="1">
    <location>
        <begin position="1"/>
        <end position="183"/>
    </location>
</feature>
<dbReference type="Proteomes" id="UP000198901">
    <property type="component" value="Unassembled WGS sequence"/>
</dbReference>
<dbReference type="STRING" id="563176.SAMN04488090_4343"/>
<keyword evidence="2" id="KW-0808">Transferase</keyword>
<name>A0A1G9WDY0_9BACT</name>
<evidence type="ECO:0000313" key="2">
    <source>
        <dbReference type="EMBL" id="SDM82507.1"/>
    </source>
</evidence>
<dbReference type="GO" id="GO:0016747">
    <property type="term" value="F:acyltransferase activity, transferring groups other than amino-acyl groups"/>
    <property type="evidence" value="ECO:0007669"/>
    <property type="project" value="InterPro"/>
</dbReference>
<dbReference type="OrthoDB" id="5109343at2"/>
<dbReference type="AlphaFoldDB" id="A0A1G9WDY0"/>
<organism evidence="2 3">
    <name type="scientific">Siphonobacter aquaeclarae</name>
    <dbReference type="NCBI Taxonomy" id="563176"/>
    <lineage>
        <taxon>Bacteria</taxon>
        <taxon>Pseudomonadati</taxon>
        <taxon>Bacteroidota</taxon>
        <taxon>Cytophagia</taxon>
        <taxon>Cytophagales</taxon>
        <taxon>Cytophagaceae</taxon>
        <taxon>Siphonobacter</taxon>
    </lineage>
</organism>
<keyword evidence="3" id="KW-1185">Reference proteome</keyword>
<dbReference type="PROSITE" id="PS51186">
    <property type="entry name" value="GNAT"/>
    <property type="match status" value="1"/>
</dbReference>
<dbReference type="InterPro" id="IPR000182">
    <property type="entry name" value="GNAT_dom"/>
</dbReference>
<accession>A0A1G9WDY0</accession>
<evidence type="ECO:0000259" key="1">
    <source>
        <dbReference type="PROSITE" id="PS51186"/>
    </source>
</evidence>
<dbReference type="RefSeq" id="WP_093207806.1">
    <property type="nucleotide sequence ID" value="NZ_FNGS01000009.1"/>
</dbReference>
<gene>
    <name evidence="2" type="ORF">SAMN04488090_4343</name>
</gene>
<dbReference type="Gene3D" id="3.40.630.30">
    <property type="match status" value="1"/>
</dbReference>
<dbReference type="InterPro" id="IPR016181">
    <property type="entry name" value="Acyl_CoA_acyltransferase"/>
</dbReference>
<sequence>MEFTLARTREDVEQIHALMYANVLSGITPEEAADQGFVTFQYDLGTLWELNRQAPHVIARDGDRLAGYALTALPEAVAHLPMFVPFLNTLATLSYKGNPLKESRFYLMGQVCVAKDYRGRGVFDGLYQHHRETYRDRFDYLITDISIRNTRSQAAHQRVGFQTIHTFEDTSETKDVWRIVLLEF</sequence>